<dbReference type="AlphaFoldDB" id="A0A8S1GUR7"/>
<feature type="transmembrane region" description="Helical" evidence="1">
    <location>
        <begin position="115"/>
        <end position="135"/>
    </location>
</feature>
<reference evidence="2" key="1">
    <citation type="submission" date="2020-10" db="EMBL/GenBank/DDBJ databases">
        <authorList>
            <person name="Kikuchi T."/>
        </authorList>
    </citation>
    <scope>NUCLEOTIDE SEQUENCE</scope>
    <source>
        <strain evidence="2">NKZ352</strain>
    </source>
</reference>
<gene>
    <name evidence="2" type="ORF">CAUJ_LOCUS2451</name>
</gene>
<name>A0A8S1GUR7_9PELO</name>
<organism evidence="2 3">
    <name type="scientific">Caenorhabditis auriculariae</name>
    <dbReference type="NCBI Taxonomy" id="2777116"/>
    <lineage>
        <taxon>Eukaryota</taxon>
        <taxon>Metazoa</taxon>
        <taxon>Ecdysozoa</taxon>
        <taxon>Nematoda</taxon>
        <taxon>Chromadorea</taxon>
        <taxon>Rhabditida</taxon>
        <taxon>Rhabditina</taxon>
        <taxon>Rhabditomorpha</taxon>
        <taxon>Rhabditoidea</taxon>
        <taxon>Rhabditidae</taxon>
        <taxon>Peloderinae</taxon>
        <taxon>Caenorhabditis</taxon>
    </lineage>
</organism>
<keyword evidence="1" id="KW-0812">Transmembrane</keyword>
<proteinExistence type="predicted"/>
<keyword evidence="1" id="KW-1133">Transmembrane helix</keyword>
<feature type="transmembrane region" description="Helical" evidence="1">
    <location>
        <begin position="141"/>
        <end position="162"/>
    </location>
</feature>
<evidence type="ECO:0000313" key="3">
    <source>
        <dbReference type="Proteomes" id="UP000835052"/>
    </source>
</evidence>
<evidence type="ECO:0000313" key="2">
    <source>
        <dbReference type="EMBL" id="CAD6186532.1"/>
    </source>
</evidence>
<accession>A0A8S1GUR7</accession>
<dbReference type="Proteomes" id="UP000835052">
    <property type="component" value="Unassembled WGS sequence"/>
</dbReference>
<evidence type="ECO:0000256" key="1">
    <source>
        <dbReference type="SAM" id="Phobius"/>
    </source>
</evidence>
<comment type="caution">
    <text evidence="2">The sequence shown here is derived from an EMBL/GenBank/DDBJ whole genome shotgun (WGS) entry which is preliminary data.</text>
</comment>
<dbReference type="EMBL" id="CAJGYM010000004">
    <property type="protein sequence ID" value="CAD6186532.1"/>
    <property type="molecule type" value="Genomic_DNA"/>
</dbReference>
<protein>
    <submittedName>
        <fullName evidence="2">Uncharacterized protein</fullName>
    </submittedName>
</protein>
<feature type="transmembrane region" description="Helical" evidence="1">
    <location>
        <begin position="76"/>
        <end position="95"/>
    </location>
</feature>
<keyword evidence="1" id="KW-0472">Membrane</keyword>
<keyword evidence="3" id="KW-1185">Reference proteome</keyword>
<sequence>MVHCFELYLIIWKTPKFVQSKVPQIIRVFLLIPIDFFTQDGAVAFLYVPDLGDDWINENITLYGKEIYEVPARQQFWGLIFLSPINLAAILHIQYANLRCVTLDELKKPLWKYRLNVIFIYFISLIAGILIMAPTTRVEPAVRLFCLLFQYLYTLFYVGFALKFSWDIWQSFSPWKEVRVSENTRKMQRKIFLAIQVQSIHSDLRGEGKGIRTRNVRVRGINCFTMLEQYSAQLVQG</sequence>